<feature type="transmembrane region" description="Helical" evidence="5">
    <location>
        <begin position="87"/>
        <end position="106"/>
    </location>
</feature>
<feature type="transmembrane region" description="Helical" evidence="5">
    <location>
        <begin position="58"/>
        <end position="80"/>
    </location>
</feature>
<feature type="transmembrane region" description="Helical" evidence="5">
    <location>
        <begin position="112"/>
        <end position="132"/>
    </location>
</feature>
<evidence type="ECO:0000256" key="5">
    <source>
        <dbReference type="SAM" id="Phobius"/>
    </source>
</evidence>
<dbReference type="NCBIfam" id="TIGR03902">
    <property type="entry name" value="rhom_GG_sort"/>
    <property type="match status" value="1"/>
</dbReference>
<name>A0A517ZIX6_9PLAN</name>
<evidence type="ECO:0000259" key="6">
    <source>
        <dbReference type="Pfam" id="PF01694"/>
    </source>
</evidence>
<feature type="transmembrane region" description="Helical" evidence="5">
    <location>
        <begin position="180"/>
        <end position="200"/>
    </location>
</feature>
<feature type="domain" description="Peptidase S54 rhomboid" evidence="6">
    <location>
        <begin position="48"/>
        <end position="195"/>
    </location>
</feature>
<evidence type="ECO:0000313" key="7">
    <source>
        <dbReference type="EMBL" id="QDU42441.1"/>
    </source>
</evidence>
<dbReference type="GO" id="GO:0004252">
    <property type="term" value="F:serine-type endopeptidase activity"/>
    <property type="evidence" value="ECO:0007669"/>
    <property type="project" value="InterPro"/>
</dbReference>
<dbReference type="InterPro" id="IPR023826">
    <property type="entry name" value="Rhom-like_SP_proteobac"/>
</dbReference>
<feature type="transmembrane region" description="Helical" evidence="5">
    <location>
        <begin position="12"/>
        <end position="38"/>
    </location>
</feature>
<sequence>MFSETKNNAAVRCLPGISLLLGGVAVCLSFLPAIAGSLQYDPSAIAEGQLWRVVTCHFTHWSLDHLIWDALAFVILAALCETTDRRSFLLCLIASAVLIPLFLGLLMPEVDAYRGLSGIDSALFVLAATTILRENVTTRRWGWVVAAGMVLCGFAAKIGFEYVTGQTLFVDSAAADMVPIPLAHVVGGLVGVGIGGWGWMSSGRSVGSRIASRLSPATYRTSN</sequence>
<evidence type="ECO:0000313" key="8">
    <source>
        <dbReference type="Proteomes" id="UP000319383"/>
    </source>
</evidence>
<protein>
    <submittedName>
        <fullName evidence="7">Rhomboid family protein</fullName>
    </submittedName>
</protein>
<keyword evidence="3 5" id="KW-1133">Transmembrane helix</keyword>
<dbReference type="SUPFAM" id="SSF144091">
    <property type="entry name" value="Rhomboid-like"/>
    <property type="match status" value="1"/>
</dbReference>
<keyword evidence="8" id="KW-1185">Reference proteome</keyword>
<evidence type="ECO:0000256" key="4">
    <source>
        <dbReference type="ARBA" id="ARBA00023136"/>
    </source>
</evidence>
<dbReference type="InterPro" id="IPR035952">
    <property type="entry name" value="Rhomboid-like_sf"/>
</dbReference>
<dbReference type="KEGG" id="sdyn:Mal52_09020"/>
<dbReference type="InterPro" id="IPR022764">
    <property type="entry name" value="Peptidase_S54_rhomboid_dom"/>
</dbReference>
<organism evidence="7 8">
    <name type="scientific">Symmachiella dynata</name>
    <dbReference type="NCBI Taxonomy" id="2527995"/>
    <lineage>
        <taxon>Bacteria</taxon>
        <taxon>Pseudomonadati</taxon>
        <taxon>Planctomycetota</taxon>
        <taxon>Planctomycetia</taxon>
        <taxon>Planctomycetales</taxon>
        <taxon>Planctomycetaceae</taxon>
        <taxon>Symmachiella</taxon>
    </lineage>
</organism>
<feature type="transmembrane region" description="Helical" evidence="5">
    <location>
        <begin position="141"/>
        <end position="160"/>
    </location>
</feature>
<dbReference type="Pfam" id="PF01694">
    <property type="entry name" value="Rhomboid"/>
    <property type="match status" value="1"/>
</dbReference>
<dbReference type="Gene3D" id="1.20.1540.10">
    <property type="entry name" value="Rhomboid-like"/>
    <property type="match status" value="1"/>
</dbReference>
<comment type="subcellular location">
    <subcellularLocation>
        <location evidence="1">Membrane</location>
        <topology evidence="1">Multi-pass membrane protein</topology>
    </subcellularLocation>
</comment>
<gene>
    <name evidence="7" type="ORF">Mal52_09020</name>
</gene>
<keyword evidence="4 5" id="KW-0472">Membrane</keyword>
<dbReference type="GO" id="GO:0016020">
    <property type="term" value="C:membrane"/>
    <property type="evidence" value="ECO:0007669"/>
    <property type="project" value="UniProtKB-SubCell"/>
</dbReference>
<evidence type="ECO:0000256" key="3">
    <source>
        <dbReference type="ARBA" id="ARBA00022989"/>
    </source>
</evidence>
<accession>A0A517ZIX6</accession>
<evidence type="ECO:0000256" key="1">
    <source>
        <dbReference type="ARBA" id="ARBA00004141"/>
    </source>
</evidence>
<dbReference type="AlphaFoldDB" id="A0A517ZIX6"/>
<dbReference type="Proteomes" id="UP000319383">
    <property type="component" value="Chromosome"/>
</dbReference>
<proteinExistence type="predicted"/>
<keyword evidence="2 5" id="KW-0812">Transmembrane</keyword>
<evidence type="ECO:0000256" key="2">
    <source>
        <dbReference type="ARBA" id="ARBA00022692"/>
    </source>
</evidence>
<reference evidence="7 8" key="1">
    <citation type="submission" date="2019-02" db="EMBL/GenBank/DDBJ databases">
        <title>Deep-cultivation of Planctomycetes and their phenomic and genomic characterization uncovers novel biology.</title>
        <authorList>
            <person name="Wiegand S."/>
            <person name="Jogler M."/>
            <person name="Boedeker C."/>
            <person name="Pinto D."/>
            <person name="Vollmers J."/>
            <person name="Rivas-Marin E."/>
            <person name="Kohn T."/>
            <person name="Peeters S.H."/>
            <person name="Heuer A."/>
            <person name="Rast P."/>
            <person name="Oberbeckmann S."/>
            <person name="Bunk B."/>
            <person name="Jeske O."/>
            <person name="Meyerdierks A."/>
            <person name="Storesund J.E."/>
            <person name="Kallscheuer N."/>
            <person name="Luecker S."/>
            <person name="Lage O.M."/>
            <person name="Pohl T."/>
            <person name="Merkel B.J."/>
            <person name="Hornburger P."/>
            <person name="Mueller R.-W."/>
            <person name="Bruemmer F."/>
            <person name="Labrenz M."/>
            <person name="Spormann A.M."/>
            <person name="Op den Camp H."/>
            <person name="Overmann J."/>
            <person name="Amann R."/>
            <person name="Jetten M.S.M."/>
            <person name="Mascher T."/>
            <person name="Medema M.H."/>
            <person name="Devos D.P."/>
            <person name="Kaster A.-K."/>
            <person name="Ovreas L."/>
            <person name="Rohde M."/>
            <person name="Galperin M.Y."/>
            <person name="Jogler C."/>
        </authorList>
    </citation>
    <scope>NUCLEOTIDE SEQUENCE [LARGE SCALE GENOMIC DNA]</scope>
    <source>
        <strain evidence="7 8">Mal52</strain>
    </source>
</reference>
<dbReference type="EMBL" id="CP036276">
    <property type="protein sequence ID" value="QDU42441.1"/>
    <property type="molecule type" value="Genomic_DNA"/>
</dbReference>